<dbReference type="Gene3D" id="3.40.50.620">
    <property type="entry name" value="HUPs"/>
    <property type="match status" value="1"/>
</dbReference>
<dbReference type="Gene3D" id="2.20.28.20">
    <property type="entry name" value="Methionyl-tRNA synthetase, Zn-domain"/>
    <property type="match status" value="1"/>
</dbReference>
<accession>A0A2M8QEQ7</accession>
<dbReference type="SUPFAM" id="SSF47323">
    <property type="entry name" value="Anticodon-binding domain of a subclass of class I aminoacyl-tRNA synthetases"/>
    <property type="match status" value="1"/>
</dbReference>
<evidence type="ECO:0000259" key="13">
    <source>
        <dbReference type="Pfam" id="PF09334"/>
    </source>
</evidence>
<keyword evidence="8 11" id="KW-0648">Protein biosynthesis</keyword>
<comment type="catalytic activity">
    <reaction evidence="10 11">
        <text>tRNA(Met) + L-methionine + ATP = L-methionyl-tRNA(Met) + AMP + diphosphate</text>
        <dbReference type="Rhea" id="RHEA:13481"/>
        <dbReference type="Rhea" id="RHEA-COMP:9667"/>
        <dbReference type="Rhea" id="RHEA-COMP:9698"/>
        <dbReference type="ChEBI" id="CHEBI:30616"/>
        <dbReference type="ChEBI" id="CHEBI:33019"/>
        <dbReference type="ChEBI" id="CHEBI:57844"/>
        <dbReference type="ChEBI" id="CHEBI:78442"/>
        <dbReference type="ChEBI" id="CHEBI:78530"/>
        <dbReference type="ChEBI" id="CHEBI:456215"/>
        <dbReference type="EC" id="6.1.1.10"/>
    </reaction>
</comment>
<evidence type="ECO:0000256" key="3">
    <source>
        <dbReference type="ARBA" id="ARBA00008258"/>
    </source>
</evidence>
<dbReference type="PANTHER" id="PTHR45765:SF1">
    <property type="entry name" value="METHIONINE--TRNA LIGASE, CYTOPLASMIC"/>
    <property type="match status" value="1"/>
</dbReference>
<comment type="subcellular location">
    <subcellularLocation>
        <location evidence="2 11">Cytoplasm</location>
    </subcellularLocation>
</comment>
<dbReference type="GO" id="GO:0006431">
    <property type="term" value="P:methionyl-tRNA aminoacylation"/>
    <property type="evidence" value="ECO:0007669"/>
    <property type="project" value="UniProtKB-UniRule"/>
</dbReference>
<evidence type="ECO:0000256" key="11">
    <source>
        <dbReference type="HAMAP-Rule" id="MF_00098"/>
    </source>
</evidence>
<dbReference type="GO" id="GO:0005829">
    <property type="term" value="C:cytosol"/>
    <property type="evidence" value="ECO:0007669"/>
    <property type="project" value="TreeGrafter"/>
</dbReference>
<dbReference type="Proteomes" id="UP000230790">
    <property type="component" value="Unassembled WGS sequence"/>
</dbReference>
<sequence>MENILVCVAWPYANGDLHVGHIAGAYLPADIFARYHRLKGNRVVMVSGSDAHGTPIVVRAEKEGKTPREVFEYFHGRFLETQRLLGISYDLFTHTDTENHHAIGRQMFRRLMENGYLFKAKQKQLYSETQGKFLPDRLVEGTCPICGYDKARGDQCDNCGSLLDGTQLINPRSRAQPDDKLTIRESEHYFFDLPALRAPILAYLSDKDRYWRAAVLEFSRRYAEEMEPRAFTRDLTWGIPIPIEGAEGKCIYVWYEALLGYLSATVEWAAVSGQPDAWKEFWYRPDNVRIYNFIGKDNILFHTVLWPAILMGMKQLGEPWDSPNDVLASRADDQKFNLPYDVPANQYLNLGGQKFSKSLGVSLDAIELAQKYGADPLRFYLTSIMPETKDSDWSWSDFAQRNNSELLAKWGNLIQRVLSQIWRNFEGRIPQPGDLAEADRALIAKVEASFDSVGEKLNAVRLRDALNEVLDLATATNQYLDFEAPWKTIKADKARAGTQLYVAARVIDSLAVLFAPFTPGLSERVRAQLGYTDPLFGEQRIETLRERTHSHDVLRYDAGRAKGEWKASQLPPGQPLGGEPRGLVSKIELASEG</sequence>
<dbReference type="InterPro" id="IPR014729">
    <property type="entry name" value="Rossmann-like_a/b/a_fold"/>
</dbReference>
<keyword evidence="4 11" id="KW-0963">Cytoplasm</keyword>
<dbReference type="NCBIfam" id="TIGR00398">
    <property type="entry name" value="metG"/>
    <property type="match status" value="1"/>
</dbReference>
<dbReference type="InterPro" id="IPR041872">
    <property type="entry name" value="Anticodon_Met"/>
</dbReference>
<keyword evidence="6 11" id="KW-0547">Nucleotide-binding</keyword>
<feature type="short sequence motif" description="'KMSKS' region" evidence="11">
    <location>
        <begin position="354"/>
        <end position="358"/>
    </location>
</feature>
<feature type="region of interest" description="Disordered" evidence="12">
    <location>
        <begin position="564"/>
        <end position="584"/>
    </location>
</feature>
<evidence type="ECO:0000256" key="10">
    <source>
        <dbReference type="ARBA" id="ARBA00047364"/>
    </source>
</evidence>
<reference evidence="15 16" key="1">
    <citation type="submission" date="2017-11" db="EMBL/GenBank/DDBJ databases">
        <title>Evolution of Phototrophy in the Chloroflexi Phylum Driven by Horizontal Gene Transfer.</title>
        <authorList>
            <person name="Ward L.M."/>
            <person name="Hemp J."/>
            <person name="Shih P.M."/>
            <person name="Mcglynn S.E."/>
            <person name="Fischer W."/>
        </authorList>
    </citation>
    <scope>NUCLEOTIDE SEQUENCE [LARGE SCALE GENOMIC DNA]</scope>
    <source>
        <strain evidence="15">JP3_7</strain>
    </source>
</reference>
<keyword evidence="11" id="KW-0862">Zinc</keyword>
<evidence type="ECO:0000259" key="14">
    <source>
        <dbReference type="Pfam" id="PF19303"/>
    </source>
</evidence>
<evidence type="ECO:0000256" key="7">
    <source>
        <dbReference type="ARBA" id="ARBA00022840"/>
    </source>
</evidence>
<comment type="caution">
    <text evidence="15">The sequence shown here is derived from an EMBL/GenBank/DDBJ whole genome shotgun (WGS) entry which is preliminary data.</text>
</comment>
<dbReference type="GO" id="GO:0005524">
    <property type="term" value="F:ATP binding"/>
    <property type="evidence" value="ECO:0007669"/>
    <property type="project" value="UniProtKB-UniRule"/>
</dbReference>
<proteinExistence type="inferred from homology"/>
<evidence type="ECO:0000256" key="8">
    <source>
        <dbReference type="ARBA" id="ARBA00022917"/>
    </source>
</evidence>
<keyword evidence="7 11" id="KW-0067">ATP-binding</keyword>
<dbReference type="EC" id="6.1.1.10" evidence="11"/>
<evidence type="ECO:0000313" key="15">
    <source>
        <dbReference type="EMBL" id="PJF48293.1"/>
    </source>
</evidence>
<dbReference type="SUPFAM" id="SSF57770">
    <property type="entry name" value="Methionyl-tRNA synthetase (MetRS), Zn-domain"/>
    <property type="match status" value="1"/>
</dbReference>
<evidence type="ECO:0000256" key="1">
    <source>
        <dbReference type="ARBA" id="ARBA00003314"/>
    </source>
</evidence>
<evidence type="ECO:0000256" key="4">
    <source>
        <dbReference type="ARBA" id="ARBA00022490"/>
    </source>
</evidence>
<keyword evidence="11" id="KW-0479">Metal-binding</keyword>
<dbReference type="InterPro" id="IPR009080">
    <property type="entry name" value="tRNAsynth_Ia_anticodon-bd"/>
</dbReference>
<evidence type="ECO:0000256" key="5">
    <source>
        <dbReference type="ARBA" id="ARBA00022598"/>
    </source>
</evidence>
<dbReference type="Gene3D" id="1.10.730.10">
    <property type="entry name" value="Isoleucyl-tRNA Synthetase, Domain 1"/>
    <property type="match status" value="1"/>
</dbReference>
<dbReference type="Pfam" id="PF09334">
    <property type="entry name" value="tRNA-synt_1g"/>
    <property type="match status" value="1"/>
</dbReference>
<dbReference type="InterPro" id="IPR023458">
    <property type="entry name" value="Met-tRNA_ligase_1"/>
</dbReference>
<dbReference type="HAMAP" id="MF_00098">
    <property type="entry name" value="Met_tRNA_synth_type1"/>
    <property type="match status" value="1"/>
</dbReference>
<organism evidence="15 16">
    <name type="scientific">Candidatus Thermofonsia Clade 3 bacterium</name>
    <dbReference type="NCBI Taxonomy" id="2364212"/>
    <lineage>
        <taxon>Bacteria</taxon>
        <taxon>Bacillati</taxon>
        <taxon>Chloroflexota</taxon>
        <taxon>Candidatus Thermofontia</taxon>
        <taxon>Candidatus Thermofonsia Clade 3</taxon>
    </lineage>
</organism>
<comment type="function">
    <text evidence="1 11">Is required not only for elongation of protein synthesis but also for the initiation of all mRNA translation through initiator tRNA(fMet) aminoacylation.</text>
</comment>
<evidence type="ECO:0000256" key="12">
    <source>
        <dbReference type="SAM" id="MobiDB-lite"/>
    </source>
</evidence>
<dbReference type="EMBL" id="PGTN01000018">
    <property type="protein sequence ID" value="PJF48293.1"/>
    <property type="molecule type" value="Genomic_DNA"/>
</dbReference>
<dbReference type="PANTHER" id="PTHR45765">
    <property type="entry name" value="METHIONINE--TRNA LIGASE"/>
    <property type="match status" value="1"/>
</dbReference>
<comment type="cofactor">
    <cofactor evidence="11">
        <name>Zn(2+)</name>
        <dbReference type="ChEBI" id="CHEBI:29105"/>
    </cofactor>
    <text evidence="11">Binds 1 zinc ion per subunit.</text>
</comment>
<dbReference type="InterPro" id="IPR014758">
    <property type="entry name" value="Met-tRNA_synth"/>
</dbReference>
<dbReference type="GO" id="GO:0046872">
    <property type="term" value="F:metal ion binding"/>
    <property type="evidence" value="ECO:0007669"/>
    <property type="project" value="UniProtKB-KW"/>
</dbReference>
<dbReference type="CDD" id="cd00814">
    <property type="entry name" value="MetRS_core"/>
    <property type="match status" value="1"/>
</dbReference>
<dbReference type="Pfam" id="PF19303">
    <property type="entry name" value="Anticodon_3"/>
    <property type="match status" value="1"/>
</dbReference>
<dbReference type="AlphaFoldDB" id="A0A2M8QEQ7"/>
<feature type="binding site" evidence="11">
    <location>
        <position position="156"/>
    </location>
    <ligand>
        <name>Zn(2+)</name>
        <dbReference type="ChEBI" id="CHEBI:29105"/>
    </ligand>
</feature>
<evidence type="ECO:0000256" key="6">
    <source>
        <dbReference type="ARBA" id="ARBA00022741"/>
    </source>
</evidence>
<evidence type="ECO:0000313" key="16">
    <source>
        <dbReference type="Proteomes" id="UP000230790"/>
    </source>
</evidence>
<name>A0A2M8QEQ7_9CHLR</name>
<dbReference type="PRINTS" id="PR01041">
    <property type="entry name" value="TRNASYNTHMET"/>
</dbReference>
<feature type="binding site" evidence="11">
    <location>
        <position position="143"/>
    </location>
    <ligand>
        <name>Zn(2+)</name>
        <dbReference type="ChEBI" id="CHEBI:29105"/>
    </ligand>
</feature>
<feature type="binding site" evidence="11">
    <location>
        <position position="159"/>
    </location>
    <ligand>
        <name>Zn(2+)</name>
        <dbReference type="ChEBI" id="CHEBI:29105"/>
    </ligand>
</feature>
<dbReference type="InterPro" id="IPR001412">
    <property type="entry name" value="aa-tRNA-synth_I_CS"/>
</dbReference>
<evidence type="ECO:0000256" key="2">
    <source>
        <dbReference type="ARBA" id="ARBA00004496"/>
    </source>
</evidence>
<protein>
    <recommendedName>
        <fullName evidence="11">Methionine--tRNA ligase</fullName>
        <ecNumber evidence="11">6.1.1.10</ecNumber>
    </recommendedName>
    <alternativeName>
        <fullName evidence="11">Methionyl-tRNA synthetase</fullName>
        <shortName evidence="11">MetRS</shortName>
    </alternativeName>
</protein>
<comment type="similarity">
    <text evidence="3 11">Belongs to the class-I aminoacyl-tRNA synthetase family. MetG type 1 subfamily.</text>
</comment>
<dbReference type="FunFam" id="2.20.28.20:FF:000001">
    <property type="entry name" value="Methionine--tRNA ligase"/>
    <property type="match status" value="1"/>
</dbReference>
<gene>
    <name evidence="11 15" type="primary">metG</name>
    <name evidence="15" type="ORF">CUN48_04150</name>
</gene>
<feature type="domain" description="Methionyl-tRNA synthetase anticodon-binding" evidence="14">
    <location>
        <begin position="429"/>
        <end position="545"/>
    </location>
</feature>
<comment type="subunit">
    <text evidence="11">Monomer.</text>
</comment>
<dbReference type="InterPro" id="IPR015413">
    <property type="entry name" value="Methionyl/Leucyl_tRNA_Synth"/>
</dbReference>
<evidence type="ECO:0000256" key="9">
    <source>
        <dbReference type="ARBA" id="ARBA00023146"/>
    </source>
</evidence>
<dbReference type="GO" id="GO:0004825">
    <property type="term" value="F:methionine-tRNA ligase activity"/>
    <property type="evidence" value="ECO:0007669"/>
    <property type="project" value="UniProtKB-UniRule"/>
</dbReference>
<keyword evidence="5 11" id="KW-0436">Ligase</keyword>
<dbReference type="InterPro" id="IPR029038">
    <property type="entry name" value="MetRS_Zn"/>
</dbReference>
<dbReference type="SUPFAM" id="SSF52374">
    <property type="entry name" value="Nucleotidylyl transferase"/>
    <property type="match status" value="1"/>
</dbReference>
<dbReference type="PROSITE" id="PS00178">
    <property type="entry name" value="AA_TRNA_LIGASE_I"/>
    <property type="match status" value="1"/>
</dbReference>
<feature type="short sequence motif" description="'HIGH' region" evidence="11">
    <location>
        <begin position="11"/>
        <end position="21"/>
    </location>
</feature>
<feature type="binding site" evidence="11">
    <location>
        <position position="357"/>
    </location>
    <ligand>
        <name>ATP</name>
        <dbReference type="ChEBI" id="CHEBI:30616"/>
    </ligand>
</feature>
<feature type="binding site" evidence="11">
    <location>
        <position position="146"/>
    </location>
    <ligand>
        <name>Zn(2+)</name>
        <dbReference type="ChEBI" id="CHEBI:29105"/>
    </ligand>
</feature>
<feature type="domain" description="Methionyl/Leucyl tRNA synthetase" evidence="13">
    <location>
        <begin position="4"/>
        <end position="418"/>
    </location>
</feature>
<dbReference type="InterPro" id="IPR033911">
    <property type="entry name" value="MetRS_core"/>
</dbReference>
<keyword evidence="9 11" id="KW-0030">Aminoacyl-tRNA synthetase</keyword>
<dbReference type="CDD" id="cd07957">
    <property type="entry name" value="Anticodon_Ia_Met"/>
    <property type="match status" value="1"/>
</dbReference>